<proteinExistence type="predicted"/>
<comment type="caution">
    <text evidence="1">The sequence shown here is derived from an EMBL/GenBank/DDBJ whole genome shotgun (WGS) entry which is preliminary data.</text>
</comment>
<keyword evidence="2" id="KW-1185">Reference proteome</keyword>
<name>A0ABS7CMQ5_9BACL</name>
<reference evidence="1 2" key="1">
    <citation type="submission" date="2021-07" db="EMBL/GenBank/DDBJ databases">
        <title>Paenibacillus radiodurans sp. nov., isolated from the southeastern edge of Tengger Desert.</title>
        <authorList>
            <person name="Zhang G."/>
        </authorList>
    </citation>
    <scope>NUCLEOTIDE SEQUENCE [LARGE SCALE GENOMIC DNA]</scope>
    <source>
        <strain evidence="1 2">CCM 7311</strain>
    </source>
</reference>
<feature type="non-terminal residue" evidence="1">
    <location>
        <position position="147"/>
    </location>
</feature>
<organism evidence="1 2">
    <name type="scientific">Paenibacillus sepulcri</name>
    <dbReference type="NCBI Taxonomy" id="359917"/>
    <lineage>
        <taxon>Bacteria</taxon>
        <taxon>Bacillati</taxon>
        <taxon>Bacillota</taxon>
        <taxon>Bacilli</taxon>
        <taxon>Bacillales</taxon>
        <taxon>Paenibacillaceae</taxon>
        <taxon>Paenibacillus</taxon>
    </lineage>
</organism>
<sequence>MSATITLDEKLAHGKYQVKLSDLDEGTVDRAEAEFDAEDERLETLAFAAPSDILPRSKAIIDFKAANQYGETSDWTAGDFEIKATGADVNAVQLPGKQAFQLDVSRLPKGAGISIILFRKPLTDTSLKPVTKVFTVGDLPVVSKVEA</sequence>
<dbReference type="Proteomes" id="UP001519887">
    <property type="component" value="Unassembled WGS sequence"/>
</dbReference>
<evidence type="ECO:0000313" key="1">
    <source>
        <dbReference type="EMBL" id="MBW7461821.1"/>
    </source>
</evidence>
<accession>A0ABS7CMQ5</accession>
<protein>
    <submittedName>
        <fullName evidence="1">Uncharacterized protein</fullName>
    </submittedName>
</protein>
<gene>
    <name evidence="1" type="ORF">K0U00_48005</name>
</gene>
<dbReference type="EMBL" id="JAHZIK010003307">
    <property type="protein sequence ID" value="MBW7461821.1"/>
    <property type="molecule type" value="Genomic_DNA"/>
</dbReference>
<evidence type="ECO:0000313" key="2">
    <source>
        <dbReference type="Proteomes" id="UP001519887"/>
    </source>
</evidence>